<evidence type="ECO:0000313" key="2">
    <source>
        <dbReference type="Proteomes" id="UP000515154"/>
    </source>
</evidence>
<keyword evidence="2" id="KW-1185">Reference proteome</keyword>
<dbReference type="InterPro" id="IPR053257">
    <property type="entry name" value="Cu-only_SOD"/>
</dbReference>
<dbReference type="Pfam" id="PF00080">
    <property type="entry name" value="Sod_Cu"/>
    <property type="match status" value="1"/>
</dbReference>
<sequence length="1033" mass="118803">MFSFLSAVSPTTAYEPYLIATFDMEYVRGEVIFTEPRDGDGVAMVFKLNSTDGMQDKYTWEFHRYLTDYREVDKCSERYIGERFTSETGTVTLGNEEQSTARTVNLWGLNGILGYTLLLKPNRSGKDPACATIMFKGRHVTAYARLQNSIGGRIIFRQHKQSNYTTIYSDLFYMASGNQKRASYKWYFFQPASSIESATMCRSLKTRYQPQNRVENLPMLPVGNLPYDARDAWVEPNVWLTGTDNIIGKWIGIVDKSDEVIACSFIQEYTHKTAQVNFDGDGAYGYVRFEQDSPYDPTILHVNFNDLNDRASAYHIHVYPVPQRISLNDQCSNDEIAGHWNPFQVKKSESPPPGNGTNDQYEVGDLSGKFGKLNGRDSFSEVYWDWNLPLFEEYSIIGRSFVVHRTDGSRWFCANVNYPEDTVILMARFWYPVIGYMMLRQSKSDAMSDTSIYFELDYSDGSGPTSDHEWKIAERRSSDWNDKDSARRCSSTGNVYNPFNLRLDGQYNETCIRERGFHCAVGDTTKRLGGIQIRSGAKRQPAKKMFMTTTFLPLHGPYSVEGTSVVIFDINRQNRLACATIYRHIPYRATMPHLMDSKTQLQGRITFTQETEFDAPMINMNMNGLNKGINSWAIYSNPAVEDSHQSCSKTALSSIWNPFNIPPESLPSVGQGSPSQYPMGDMSGKFGYFEDRGDDRRKMRDYNLCLYGPASVMERAMAVSYDYKNLRGCGNFSFDHSEAERWEARIDLWGPLYGYVHMWQYVYGDGHTTETWVYIDIHSKESHMTKNHKWRIYSNPTREQQFERNDTEAYDNKHGHQMEDEWRANTAEAVQRSCSRIGKLYNPFDVNTNNGYGECDVSNQERCAVGDLSAKHDTYNLGENGFLYVDRNLPLFGEWSVYGRSFVFFSENQGEKIMSCADIYPLKQPFVEISYRKNKPFDKVELINTVAKALRTEAWHLSVEPMNLQNDCRTLKLYFLGDREYNPLFWKAKYLEALNKKNPELNPYYPDFCNSSGILTGSIVLSMVVFLLKGFFL</sequence>
<dbReference type="PANTHER" id="PTHR20910">
    <property type="entry name" value="AGAP001623-PA"/>
    <property type="match status" value="1"/>
</dbReference>
<dbReference type="KEGG" id="osn:115223173"/>
<reference evidence="3" key="1">
    <citation type="submission" date="2025-08" db="UniProtKB">
        <authorList>
            <consortium name="RefSeq"/>
        </authorList>
    </citation>
    <scope>IDENTIFICATION</scope>
</reference>
<proteinExistence type="predicted"/>
<evidence type="ECO:0000313" key="3">
    <source>
        <dbReference type="RefSeq" id="XP_029649477.2"/>
    </source>
</evidence>
<dbReference type="InterPro" id="IPR001424">
    <property type="entry name" value="SOD_Cu_Zn_dom"/>
</dbReference>
<name>A0A6P7TI76_9MOLL</name>
<dbReference type="GO" id="GO:0046872">
    <property type="term" value="F:metal ion binding"/>
    <property type="evidence" value="ECO:0007669"/>
    <property type="project" value="InterPro"/>
</dbReference>
<accession>A0A6P7TI76</accession>
<dbReference type="SUPFAM" id="SSF49329">
    <property type="entry name" value="Cu,Zn superoxide dismutase-like"/>
    <property type="match status" value="4"/>
</dbReference>
<organism evidence="2 3">
    <name type="scientific">Octopus sinensis</name>
    <name type="common">East Asian common octopus</name>
    <dbReference type="NCBI Taxonomy" id="2607531"/>
    <lineage>
        <taxon>Eukaryota</taxon>
        <taxon>Metazoa</taxon>
        <taxon>Spiralia</taxon>
        <taxon>Lophotrochozoa</taxon>
        <taxon>Mollusca</taxon>
        <taxon>Cephalopoda</taxon>
        <taxon>Coleoidea</taxon>
        <taxon>Octopodiformes</taxon>
        <taxon>Octopoda</taxon>
        <taxon>Incirrata</taxon>
        <taxon>Octopodidae</taxon>
        <taxon>Octopus</taxon>
    </lineage>
</organism>
<dbReference type="AlphaFoldDB" id="A0A6P7TI76"/>
<dbReference type="PANTHER" id="PTHR20910:SF1">
    <property type="entry name" value="SUPEROXIDE DISMUTASE COPPER_ZINC BINDING DOMAIN-CONTAINING PROTEIN"/>
    <property type="match status" value="1"/>
</dbReference>
<gene>
    <name evidence="3" type="primary">LOC115223173</name>
</gene>
<protein>
    <submittedName>
        <fullName evidence="3">Uncharacterized protein LOC115223173</fullName>
    </submittedName>
</protein>
<dbReference type="InterPro" id="IPR036423">
    <property type="entry name" value="SOD-like_Cu/Zn_dom_sf"/>
</dbReference>
<dbReference type="RefSeq" id="XP_029649477.2">
    <property type="nucleotide sequence ID" value="XM_029793617.2"/>
</dbReference>
<feature type="domain" description="Superoxide dismutase copper/zinc binding" evidence="1">
    <location>
        <begin position="284"/>
        <end position="406"/>
    </location>
</feature>
<dbReference type="Gene3D" id="2.60.40.200">
    <property type="entry name" value="Superoxide dismutase, copper/zinc binding domain"/>
    <property type="match status" value="4"/>
</dbReference>
<dbReference type="GO" id="GO:0006801">
    <property type="term" value="P:superoxide metabolic process"/>
    <property type="evidence" value="ECO:0007669"/>
    <property type="project" value="InterPro"/>
</dbReference>
<dbReference type="Proteomes" id="UP000515154">
    <property type="component" value="Linkage group LG22"/>
</dbReference>
<evidence type="ECO:0000259" key="1">
    <source>
        <dbReference type="Pfam" id="PF00080"/>
    </source>
</evidence>